<evidence type="ECO:0000313" key="2">
    <source>
        <dbReference type="Proteomes" id="UP000028547"/>
    </source>
</evidence>
<evidence type="ECO:0000313" key="1">
    <source>
        <dbReference type="EMBL" id="KFA90410.1"/>
    </source>
</evidence>
<reference evidence="1 2" key="1">
    <citation type="submission" date="2014-07" db="EMBL/GenBank/DDBJ databases">
        <title>Draft Genome Sequence of Gephyronic Acid Producer, Cystobacter violaceus Strain Cb vi76.</title>
        <authorList>
            <person name="Stevens D.C."/>
            <person name="Young J."/>
            <person name="Carmichael R."/>
            <person name="Tan J."/>
            <person name="Taylor R.E."/>
        </authorList>
    </citation>
    <scope>NUCLEOTIDE SEQUENCE [LARGE SCALE GENOMIC DNA]</scope>
    <source>
        <strain evidence="1 2">Cb vi76</strain>
    </source>
</reference>
<dbReference type="EMBL" id="JPMI01000213">
    <property type="protein sequence ID" value="KFA90410.1"/>
    <property type="molecule type" value="Genomic_DNA"/>
</dbReference>
<organism evidence="1 2">
    <name type="scientific">Archangium violaceum Cb vi76</name>
    <dbReference type="NCBI Taxonomy" id="1406225"/>
    <lineage>
        <taxon>Bacteria</taxon>
        <taxon>Pseudomonadati</taxon>
        <taxon>Myxococcota</taxon>
        <taxon>Myxococcia</taxon>
        <taxon>Myxococcales</taxon>
        <taxon>Cystobacterineae</taxon>
        <taxon>Archangiaceae</taxon>
        <taxon>Archangium</taxon>
    </lineage>
</organism>
<sequence length="108" mass="12033">MYVHSVERASRQHRFSRECSLPLPVLSIAMPEETFRDFAVPDGGGVLYSVRTLEGVTLRRYTCRRAAVRSEPGTDFQNFTTTDSALRFAGPWNTTSTLFPSGSSRKAA</sequence>
<protein>
    <submittedName>
        <fullName evidence="1">Uncharacterized protein</fullName>
    </submittedName>
</protein>
<dbReference type="Proteomes" id="UP000028547">
    <property type="component" value="Unassembled WGS sequence"/>
</dbReference>
<name>A0A084SPM5_9BACT</name>
<gene>
    <name evidence="1" type="ORF">Q664_28620</name>
</gene>
<proteinExistence type="predicted"/>
<dbReference type="AlphaFoldDB" id="A0A084SPM5"/>
<accession>A0A084SPM5</accession>
<comment type="caution">
    <text evidence="1">The sequence shown here is derived from an EMBL/GenBank/DDBJ whole genome shotgun (WGS) entry which is preliminary data.</text>
</comment>